<dbReference type="Proteomes" id="UP000215914">
    <property type="component" value="Unassembled WGS sequence"/>
</dbReference>
<dbReference type="InterPro" id="IPR053781">
    <property type="entry name" value="F-box_AtFBL13-like"/>
</dbReference>
<keyword evidence="4" id="KW-1185">Reference proteome</keyword>
<feature type="region of interest" description="Disordered" evidence="1">
    <location>
        <begin position="402"/>
        <end position="422"/>
    </location>
</feature>
<dbReference type="AlphaFoldDB" id="A0A9K3GSQ3"/>
<evidence type="ECO:0000313" key="3">
    <source>
        <dbReference type="EMBL" id="KAF5753911.1"/>
    </source>
</evidence>
<dbReference type="InterPro" id="IPR032675">
    <property type="entry name" value="LRR_dom_sf"/>
</dbReference>
<dbReference type="EMBL" id="MNCJ02000332">
    <property type="protein sequence ID" value="KAF5753911.1"/>
    <property type="molecule type" value="Genomic_DNA"/>
</dbReference>
<evidence type="ECO:0000256" key="1">
    <source>
        <dbReference type="SAM" id="MobiDB-lite"/>
    </source>
</evidence>
<dbReference type="PROSITE" id="PS50181">
    <property type="entry name" value="FBOX"/>
    <property type="match status" value="1"/>
</dbReference>
<dbReference type="Gramene" id="mRNA:HanXRQr2_Chr17g0785381">
    <property type="protein sequence ID" value="mRNA:HanXRQr2_Chr17g0785381"/>
    <property type="gene ID" value="HanXRQr2_Chr17g0785381"/>
</dbReference>
<accession>A0A9K3GSQ3</accession>
<dbReference type="PANTHER" id="PTHR34223:SF101">
    <property type="entry name" value="F-BOX DOMAIN-CONTAINING PROTEIN"/>
    <property type="match status" value="1"/>
</dbReference>
<dbReference type="Pfam" id="PF00646">
    <property type="entry name" value="F-box"/>
    <property type="match status" value="1"/>
</dbReference>
<sequence>MNVEIDRLSSLPDELIHKILSFRPIRDAIGTSVLSSRWRFIWTSMPYLNFSSEDFFTLPEFSKFVTHVLSRRNNLTEVYSVKLEFRGKASQLFVKRILNYAFSHNVQQLNVVCLLENDIEFPISLFSSKSLKHLSLEAVEYKYHRRKANGCFITLTSTWEALTTLNLHSVTFCDDIVEKCTGIFSKCANLKNLTLTQFSMMGSDTFSICHPQLSNLTLVSAFYNVKVIKVVAPQLENLTIRSCEVEHVISAPHLVSFLYKGYHSLRLSTNGFHSLEKADICVSYPPEADAHQIVCLLQHLHNVKFLTLNLEIVELLSSSVELLLRQPSPFVNLKSLKIYPERVHLWGQAPRKVAMSTELENYLLDSSPGATFSMVLREEIIAHELMAEFEVYLEKEKDNIKTSGAQAEAPAESHEPKTKEKPEIRGDMAQIKGYWENLPVQIERMKKTACLIISNLQRIEELVTVLPASKRANIQPRFSRLCAEANFVISNITDCMKIQCDENQSRSNVCFHELATILEPSS</sequence>
<dbReference type="InterPro" id="IPR055411">
    <property type="entry name" value="LRR_FXL15/At3g58940/PEG3-like"/>
</dbReference>
<proteinExistence type="predicted"/>
<name>A0A9K3GSQ3_HELAN</name>
<reference evidence="3" key="1">
    <citation type="journal article" date="2017" name="Nature">
        <title>The sunflower genome provides insights into oil metabolism, flowering and Asterid evolution.</title>
        <authorList>
            <person name="Badouin H."/>
            <person name="Gouzy J."/>
            <person name="Grassa C.J."/>
            <person name="Murat F."/>
            <person name="Staton S.E."/>
            <person name="Cottret L."/>
            <person name="Lelandais-Briere C."/>
            <person name="Owens G.L."/>
            <person name="Carrere S."/>
            <person name="Mayjonade B."/>
            <person name="Legrand L."/>
            <person name="Gill N."/>
            <person name="Kane N.C."/>
            <person name="Bowers J.E."/>
            <person name="Hubner S."/>
            <person name="Bellec A."/>
            <person name="Berard A."/>
            <person name="Berges H."/>
            <person name="Blanchet N."/>
            <person name="Boniface M.C."/>
            <person name="Brunel D."/>
            <person name="Catrice O."/>
            <person name="Chaidir N."/>
            <person name="Claudel C."/>
            <person name="Donnadieu C."/>
            <person name="Faraut T."/>
            <person name="Fievet G."/>
            <person name="Helmstetter N."/>
            <person name="King M."/>
            <person name="Knapp S.J."/>
            <person name="Lai Z."/>
            <person name="Le Paslier M.C."/>
            <person name="Lippi Y."/>
            <person name="Lorenzon L."/>
            <person name="Mandel J.R."/>
            <person name="Marage G."/>
            <person name="Marchand G."/>
            <person name="Marquand E."/>
            <person name="Bret-Mestries E."/>
            <person name="Morien E."/>
            <person name="Nambeesan S."/>
            <person name="Nguyen T."/>
            <person name="Pegot-Espagnet P."/>
            <person name="Pouilly N."/>
            <person name="Raftis F."/>
            <person name="Sallet E."/>
            <person name="Schiex T."/>
            <person name="Thomas J."/>
            <person name="Vandecasteele C."/>
            <person name="Vares D."/>
            <person name="Vear F."/>
            <person name="Vautrin S."/>
            <person name="Crespi M."/>
            <person name="Mangin B."/>
            <person name="Burke J.M."/>
            <person name="Salse J."/>
            <person name="Munos S."/>
            <person name="Vincourt P."/>
            <person name="Rieseberg L.H."/>
            <person name="Langlade N.B."/>
        </authorList>
    </citation>
    <scope>NUCLEOTIDE SEQUENCE</scope>
    <source>
        <tissue evidence="3">Leaves</tissue>
    </source>
</reference>
<dbReference type="InterPro" id="IPR053197">
    <property type="entry name" value="F-box_SCFL_complex_component"/>
</dbReference>
<dbReference type="Pfam" id="PF24758">
    <property type="entry name" value="LRR_At5g56370"/>
    <property type="match status" value="1"/>
</dbReference>
<feature type="domain" description="F-box" evidence="2">
    <location>
        <begin position="5"/>
        <end position="58"/>
    </location>
</feature>
<dbReference type="InterPro" id="IPR036047">
    <property type="entry name" value="F-box-like_dom_sf"/>
</dbReference>
<gene>
    <name evidence="3" type="ORF">HanXRQr2_Chr17g0785381</name>
</gene>
<dbReference type="PANTHER" id="PTHR34223">
    <property type="entry name" value="OS11G0201299 PROTEIN"/>
    <property type="match status" value="1"/>
</dbReference>
<reference evidence="3" key="2">
    <citation type="submission" date="2020-06" db="EMBL/GenBank/DDBJ databases">
        <title>Helianthus annuus Genome sequencing and assembly Release 2.</title>
        <authorList>
            <person name="Gouzy J."/>
            <person name="Langlade N."/>
            <person name="Munos S."/>
        </authorList>
    </citation>
    <scope>NUCLEOTIDE SEQUENCE</scope>
    <source>
        <tissue evidence="3">Leaves</tissue>
    </source>
</reference>
<feature type="compositionally biased region" description="Basic and acidic residues" evidence="1">
    <location>
        <begin position="411"/>
        <end position="422"/>
    </location>
</feature>
<dbReference type="CDD" id="cd22160">
    <property type="entry name" value="F-box_AtFBL13-like"/>
    <property type="match status" value="1"/>
</dbReference>
<dbReference type="InterPro" id="IPR001810">
    <property type="entry name" value="F-box_dom"/>
</dbReference>
<evidence type="ECO:0000313" key="4">
    <source>
        <dbReference type="Proteomes" id="UP000215914"/>
    </source>
</evidence>
<dbReference type="SUPFAM" id="SSF52047">
    <property type="entry name" value="RNI-like"/>
    <property type="match status" value="1"/>
</dbReference>
<dbReference type="SUPFAM" id="SSF81383">
    <property type="entry name" value="F-box domain"/>
    <property type="match status" value="1"/>
</dbReference>
<protein>
    <submittedName>
        <fullName evidence="3">F-box domain, leucine-rich repeat domain superfamily, F-box-like domain superfamily</fullName>
    </submittedName>
</protein>
<organism evidence="3 4">
    <name type="scientific">Helianthus annuus</name>
    <name type="common">Common sunflower</name>
    <dbReference type="NCBI Taxonomy" id="4232"/>
    <lineage>
        <taxon>Eukaryota</taxon>
        <taxon>Viridiplantae</taxon>
        <taxon>Streptophyta</taxon>
        <taxon>Embryophyta</taxon>
        <taxon>Tracheophyta</taxon>
        <taxon>Spermatophyta</taxon>
        <taxon>Magnoliopsida</taxon>
        <taxon>eudicotyledons</taxon>
        <taxon>Gunneridae</taxon>
        <taxon>Pentapetalae</taxon>
        <taxon>asterids</taxon>
        <taxon>campanulids</taxon>
        <taxon>Asterales</taxon>
        <taxon>Asteraceae</taxon>
        <taxon>Asteroideae</taxon>
        <taxon>Heliantheae alliance</taxon>
        <taxon>Heliantheae</taxon>
        <taxon>Helianthus</taxon>
    </lineage>
</organism>
<comment type="caution">
    <text evidence="3">The sequence shown here is derived from an EMBL/GenBank/DDBJ whole genome shotgun (WGS) entry which is preliminary data.</text>
</comment>
<dbReference type="Gene3D" id="1.20.1280.50">
    <property type="match status" value="1"/>
</dbReference>
<dbReference type="Gene3D" id="3.80.10.10">
    <property type="entry name" value="Ribonuclease Inhibitor"/>
    <property type="match status" value="1"/>
</dbReference>
<evidence type="ECO:0000259" key="2">
    <source>
        <dbReference type="PROSITE" id="PS50181"/>
    </source>
</evidence>